<keyword evidence="1" id="KW-0732">Signal</keyword>
<evidence type="ECO:0000313" key="3">
    <source>
        <dbReference type="Proteomes" id="UP001529510"/>
    </source>
</evidence>
<dbReference type="EMBL" id="JAMKFB020000016">
    <property type="protein sequence ID" value="KAL0172960.1"/>
    <property type="molecule type" value="Genomic_DNA"/>
</dbReference>
<dbReference type="AlphaFoldDB" id="A0ABD0PGS1"/>
<feature type="signal peptide" evidence="1">
    <location>
        <begin position="1"/>
        <end position="15"/>
    </location>
</feature>
<sequence length="146" mass="16077">MWRIIILFLSGSMWALELTISQHPPHTFPMSPLPHSPKLLSSPQPRNSGHSALKPAVCCTLQPKEASWLLFCHCLLDCLCLLCHDPPGLHVPPWPPGLPVSPWLPELPAPTWPPGLPVPPWPAELPALLWLPGLPVPPWPPELLAC</sequence>
<proteinExistence type="predicted"/>
<evidence type="ECO:0000256" key="1">
    <source>
        <dbReference type="SAM" id="SignalP"/>
    </source>
</evidence>
<dbReference type="Proteomes" id="UP001529510">
    <property type="component" value="Unassembled WGS sequence"/>
</dbReference>
<protein>
    <submittedName>
        <fullName evidence="2">Uncharacterized protein</fullName>
    </submittedName>
</protein>
<evidence type="ECO:0000313" key="2">
    <source>
        <dbReference type="EMBL" id="KAL0172960.1"/>
    </source>
</evidence>
<gene>
    <name evidence="2" type="ORF">M9458_033271</name>
</gene>
<keyword evidence="3" id="KW-1185">Reference proteome</keyword>
<organism evidence="2 3">
    <name type="scientific">Cirrhinus mrigala</name>
    <name type="common">Mrigala</name>
    <dbReference type="NCBI Taxonomy" id="683832"/>
    <lineage>
        <taxon>Eukaryota</taxon>
        <taxon>Metazoa</taxon>
        <taxon>Chordata</taxon>
        <taxon>Craniata</taxon>
        <taxon>Vertebrata</taxon>
        <taxon>Euteleostomi</taxon>
        <taxon>Actinopterygii</taxon>
        <taxon>Neopterygii</taxon>
        <taxon>Teleostei</taxon>
        <taxon>Ostariophysi</taxon>
        <taxon>Cypriniformes</taxon>
        <taxon>Cyprinidae</taxon>
        <taxon>Labeoninae</taxon>
        <taxon>Labeonini</taxon>
        <taxon>Cirrhinus</taxon>
    </lineage>
</organism>
<name>A0ABD0PGS1_CIRMR</name>
<comment type="caution">
    <text evidence="2">The sequence shown here is derived from an EMBL/GenBank/DDBJ whole genome shotgun (WGS) entry which is preliminary data.</text>
</comment>
<accession>A0ABD0PGS1</accession>
<reference evidence="2 3" key="1">
    <citation type="submission" date="2024-05" db="EMBL/GenBank/DDBJ databases">
        <title>Genome sequencing and assembly of Indian major carp, Cirrhinus mrigala (Hamilton, 1822).</title>
        <authorList>
            <person name="Mohindra V."/>
            <person name="Chowdhury L.M."/>
            <person name="Lal K."/>
            <person name="Jena J.K."/>
        </authorList>
    </citation>
    <scope>NUCLEOTIDE SEQUENCE [LARGE SCALE GENOMIC DNA]</scope>
    <source>
        <strain evidence="2">CM1030</strain>
        <tissue evidence="2">Blood</tissue>
    </source>
</reference>
<feature type="chain" id="PRO_5044772014" evidence="1">
    <location>
        <begin position="16"/>
        <end position="146"/>
    </location>
</feature>